<dbReference type="Proteomes" id="UP000821837">
    <property type="component" value="Chromosome 3"/>
</dbReference>
<organism evidence="2 3">
    <name type="scientific">Rhipicephalus sanguineus</name>
    <name type="common">Brown dog tick</name>
    <name type="synonym">Ixodes sanguineus</name>
    <dbReference type="NCBI Taxonomy" id="34632"/>
    <lineage>
        <taxon>Eukaryota</taxon>
        <taxon>Metazoa</taxon>
        <taxon>Ecdysozoa</taxon>
        <taxon>Arthropoda</taxon>
        <taxon>Chelicerata</taxon>
        <taxon>Arachnida</taxon>
        <taxon>Acari</taxon>
        <taxon>Parasitiformes</taxon>
        <taxon>Ixodida</taxon>
        <taxon>Ixodoidea</taxon>
        <taxon>Ixodidae</taxon>
        <taxon>Rhipicephalinae</taxon>
        <taxon>Rhipicephalus</taxon>
        <taxon>Rhipicephalus</taxon>
    </lineage>
</organism>
<evidence type="ECO:0000256" key="1">
    <source>
        <dbReference type="SAM" id="MobiDB-lite"/>
    </source>
</evidence>
<reference evidence="2" key="2">
    <citation type="submission" date="2021-09" db="EMBL/GenBank/DDBJ databases">
        <authorList>
            <person name="Jia N."/>
            <person name="Wang J."/>
            <person name="Shi W."/>
            <person name="Du L."/>
            <person name="Sun Y."/>
            <person name="Zhan W."/>
            <person name="Jiang J."/>
            <person name="Wang Q."/>
            <person name="Zhang B."/>
            <person name="Ji P."/>
            <person name="Sakyi L.B."/>
            <person name="Cui X."/>
            <person name="Yuan T."/>
            <person name="Jiang B."/>
            <person name="Yang W."/>
            <person name="Lam T.T.-Y."/>
            <person name="Chang Q."/>
            <person name="Ding S."/>
            <person name="Wang X."/>
            <person name="Zhu J."/>
            <person name="Ruan X."/>
            <person name="Zhao L."/>
            <person name="Wei J."/>
            <person name="Que T."/>
            <person name="Du C."/>
            <person name="Cheng J."/>
            <person name="Dai P."/>
            <person name="Han X."/>
            <person name="Huang E."/>
            <person name="Gao Y."/>
            <person name="Liu J."/>
            <person name="Shao H."/>
            <person name="Ye R."/>
            <person name="Li L."/>
            <person name="Wei W."/>
            <person name="Wang X."/>
            <person name="Wang C."/>
            <person name="Huo Q."/>
            <person name="Li W."/>
            <person name="Guo W."/>
            <person name="Chen H."/>
            <person name="Chen S."/>
            <person name="Zhou L."/>
            <person name="Zhou L."/>
            <person name="Ni X."/>
            <person name="Tian J."/>
            <person name="Zhou Y."/>
            <person name="Sheng Y."/>
            <person name="Liu T."/>
            <person name="Pan Y."/>
            <person name="Xia L."/>
            <person name="Li J."/>
            <person name="Zhao F."/>
            <person name="Cao W."/>
        </authorList>
    </citation>
    <scope>NUCLEOTIDE SEQUENCE</scope>
    <source>
        <strain evidence="2">Rsan-2018</strain>
        <tissue evidence="2">Larvae</tissue>
    </source>
</reference>
<name>A0A9D4T019_RHISA</name>
<evidence type="ECO:0000313" key="2">
    <source>
        <dbReference type="EMBL" id="KAH7961212.1"/>
    </source>
</evidence>
<dbReference type="EMBL" id="JABSTV010001249">
    <property type="protein sequence ID" value="KAH7961212.1"/>
    <property type="molecule type" value="Genomic_DNA"/>
</dbReference>
<reference evidence="2" key="1">
    <citation type="journal article" date="2020" name="Cell">
        <title>Large-Scale Comparative Analyses of Tick Genomes Elucidate Their Genetic Diversity and Vector Capacities.</title>
        <authorList>
            <consortium name="Tick Genome and Microbiome Consortium (TIGMIC)"/>
            <person name="Jia N."/>
            <person name="Wang J."/>
            <person name="Shi W."/>
            <person name="Du L."/>
            <person name="Sun Y."/>
            <person name="Zhan W."/>
            <person name="Jiang J.F."/>
            <person name="Wang Q."/>
            <person name="Zhang B."/>
            <person name="Ji P."/>
            <person name="Bell-Sakyi L."/>
            <person name="Cui X.M."/>
            <person name="Yuan T.T."/>
            <person name="Jiang B.G."/>
            <person name="Yang W.F."/>
            <person name="Lam T.T."/>
            <person name="Chang Q.C."/>
            <person name="Ding S.J."/>
            <person name="Wang X.J."/>
            <person name="Zhu J.G."/>
            <person name="Ruan X.D."/>
            <person name="Zhao L."/>
            <person name="Wei J.T."/>
            <person name="Ye R.Z."/>
            <person name="Que T.C."/>
            <person name="Du C.H."/>
            <person name="Zhou Y.H."/>
            <person name="Cheng J.X."/>
            <person name="Dai P.F."/>
            <person name="Guo W.B."/>
            <person name="Han X.H."/>
            <person name="Huang E.J."/>
            <person name="Li L.F."/>
            <person name="Wei W."/>
            <person name="Gao Y.C."/>
            <person name="Liu J.Z."/>
            <person name="Shao H.Z."/>
            <person name="Wang X."/>
            <person name="Wang C.C."/>
            <person name="Yang T.C."/>
            <person name="Huo Q.B."/>
            <person name="Li W."/>
            <person name="Chen H.Y."/>
            <person name="Chen S.E."/>
            <person name="Zhou L.G."/>
            <person name="Ni X.B."/>
            <person name="Tian J.H."/>
            <person name="Sheng Y."/>
            <person name="Liu T."/>
            <person name="Pan Y.S."/>
            <person name="Xia L.Y."/>
            <person name="Li J."/>
            <person name="Zhao F."/>
            <person name="Cao W.C."/>
        </authorList>
    </citation>
    <scope>NUCLEOTIDE SEQUENCE</scope>
    <source>
        <strain evidence="2">Rsan-2018</strain>
    </source>
</reference>
<evidence type="ECO:0000313" key="3">
    <source>
        <dbReference type="Proteomes" id="UP000821837"/>
    </source>
</evidence>
<keyword evidence="3" id="KW-1185">Reference proteome</keyword>
<dbReference type="VEuPathDB" id="VectorBase:RSAN_047461"/>
<proteinExistence type="predicted"/>
<sequence length="226" mass="24474">MTTSMEVGNLRRRLDLVVIHVTVIVYVHEALPIHFDSEVHVVMPAPAVPDTQRASEEPMAPINVLVDAPEQLPQIPQQSSSRDRLPPREKVLPDKRKNVAAPLLHPPSDVPSVPKTSSLDLPLKAPGVPEGPPPELLDNTESEKVGIPVINVENAAEENDFSVSPQSWKIFSDDGPHCPPSGDHDLYSTGFQKDVGMTDRKAVPAPMACGGIGAEPALQFYGTDRN</sequence>
<feature type="compositionally biased region" description="Basic and acidic residues" evidence="1">
    <location>
        <begin position="81"/>
        <end position="97"/>
    </location>
</feature>
<comment type="caution">
    <text evidence="2">The sequence shown here is derived from an EMBL/GenBank/DDBJ whole genome shotgun (WGS) entry which is preliminary data.</text>
</comment>
<feature type="region of interest" description="Disordered" evidence="1">
    <location>
        <begin position="73"/>
        <end position="132"/>
    </location>
</feature>
<dbReference type="AlphaFoldDB" id="A0A9D4T019"/>
<gene>
    <name evidence="2" type="ORF">HPB52_005614</name>
</gene>
<protein>
    <submittedName>
        <fullName evidence="2">Uncharacterized protein</fullName>
    </submittedName>
</protein>
<accession>A0A9D4T019</accession>